<feature type="non-terminal residue" evidence="2">
    <location>
        <position position="55"/>
    </location>
</feature>
<comment type="caution">
    <text evidence="2">The sequence shown here is derived from an EMBL/GenBank/DDBJ whole genome shotgun (WGS) entry which is preliminary data.</text>
</comment>
<feature type="compositionally biased region" description="Basic and acidic residues" evidence="1">
    <location>
        <begin position="27"/>
        <end position="36"/>
    </location>
</feature>
<proteinExistence type="predicted"/>
<feature type="compositionally biased region" description="Pro residues" evidence="1">
    <location>
        <begin position="46"/>
        <end position="55"/>
    </location>
</feature>
<dbReference type="AlphaFoldDB" id="A0ABD0QAX3"/>
<feature type="region of interest" description="Disordered" evidence="1">
    <location>
        <begin position="1"/>
        <end position="55"/>
    </location>
</feature>
<keyword evidence="3" id="KW-1185">Reference proteome</keyword>
<dbReference type="Proteomes" id="UP001529510">
    <property type="component" value="Unassembled WGS sequence"/>
</dbReference>
<evidence type="ECO:0000313" key="3">
    <source>
        <dbReference type="Proteomes" id="UP001529510"/>
    </source>
</evidence>
<organism evidence="2 3">
    <name type="scientific">Cirrhinus mrigala</name>
    <name type="common">Mrigala</name>
    <dbReference type="NCBI Taxonomy" id="683832"/>
    <lineage>
        <taxon>Eukaryota</taxon>
        <taxon>Metazoa</taxon>
        <taxon>Chordata</taxon>
        <taxon>Craniata</taxon>
        <taxon>Vertebrata</taxon>
        <taxon>Euteleostomi</taxon>
        <taxon>Actinopterygii</taxon>
        <taxon>Neopterygii</taxon>
        <taxon>Teleostei</taxon>
        <taxon>Ostariophysi</taxon>
        <taxon>Cypriniformes</taxon>
        <taxon>Cyprinidae</taxon>
        <taxon>Labeoninae</taxon>
        <taxon>Labeonini</taxon>
        <taxon>Cirrhinus</taxon>
    </lineage>
</organism>
<dbReference type="EMBL" id="JAMKFB020000010">
    <property type="protein sequence ID" value="KAL0183309.1"/>
    <property type="molecule type" value="Genomic_DNA"/>
</dbReference>
<evidence type="ECO:0000313" key="2">
    <source>
        <dbReference type="EMBL" id="KAL0183309.1"/>
    </source>
</evidence>
<gene>
    <name evidence="2" type="ORF">M9458_022684</name>
</gene>
<accession>A0ABD0QAX3</accession>
<sequence length="55" mass="5844">ADLESVSECAHAVHNHTPASASAPPALERHREDYGMERVQPSQSSLPPPPALACK</sequence>
<feature type="non-terminal residue" evidence="2">
    <location>
        <position position="1"/>
    </location>
</feature>
<protein>
    <submittedName>
        <fullName evidence="2">Uncharacterized protein</fullName>
    </submittedName>
</protein>
<reference evidence="2 3" key="1">
    <citation type="submission" date="2024-05" db="EMBL/GenBank/DDBJ databases">
        <title>Genome sequencing and assembly of Indian major carp, Cirrhinus mrigala (Hamilton, 1822).</title>
        <authorList>
            <person name="Mohindra V."/>
            <person name="Chowdhury L.M."/>
            <person name="Lal K."/>
            <person name="Jena J.K."/>
        </authorList>
    </citation>
    <scope>NUCLEOTIDE SEQUENCE [LARGE SCALE GENOMIC DNA]</scope>
    <source>
        <strain evidence="2">CM1030</strain>
        <tissue evidence="2">Blood</tissue>
    </source>
</reference>
<evidence type="ECO:0000256" key="1">
    <source>
        <dbReference type="SAM" id="MobiDB-lite"/>
    </source>
</evidence>
<name>A0ABD0QAX3_CIRMR</name>